<gene>
    <name evidence="1" type="ORF">TVAG_202960</name>
</gene>
<dbReference type="SMR" id="A2ENG8"/>
<proteinExistence type="predicted"/>
<dbReference type="EMBL" id="DS113439">
    <property type="protein sequence ID" value="EAY05838.1"/>
    <property type="molecule type" value="Genomic_DNA"/>
</dbReference>
<dbReference type="KEGG" id="tva:4763708"/>
<dbReference type="VEuPathDB" id="TrichDB:TVAGG3_0491160"/>
<name>A2ENG8_TRIV3</name>
<accession>A2ENG8</accession>
<evidence type="ECO:0000313" key="2">
    <source>
        <dbReference type="Proteomes" id="UP000001542"/>
    </source>
</evidence>
<organism evidence="1 2">
    <name type="scientific">Trichomonas vaginalis (strain ATCC PRA-98 / G3)</name>
    <dbReference type="NCBI Taxonomy" id="412133"/>
    <lineage>
        <taxon>Eukaryota</taxon>
        <taxon>Metamonada</taxon>
        <taxon>Parabasalia</taxon>
        <taxon>Trichomonadida</taxon>
        <taxon>Trichomonadidae</taxon>
        <taxon>Trichomonas</taxon>
    </lineage>
</organism>
<reference evidence="1" key="2">
    <citation type="journal article" date="2007" name="Science">
        <title>Draft genome sequence of the sexually transmitted pathogen Trichomonas vaginalis.</title>
        <authorList>
            <person name="Carlton J.M."/>
            <person name="Hirt R.P."/>
            <person name="Silva J.C."/>
            <person name="Delcher A.L."/>
            <person name="Schatz M."/>
            <person name="Zhao Q."/>
            <person name="Wortman J.R."/>
            <person name="Bidwell S.L."/>
            <person name="Alsmark U.C.M."/>
            <person name="Besteiro S."/>
            <person name="Sicheritz-Ponten T."/>
            <person name="Noel C.J."/>
            <person name="Dacks J.B."/>
            <person name="Foster P.G."/>
            <person name="Simillion C."/>
            <person name="Van de Peer Y."/>
            <person name="Miranda-Saavedra D."/>
            <person name="Barton G.J."/>
            <person name="Westrop G.D."/>
            <person name="Mueller S."/>
            <person name="Dessi D."/>
            <person name="Fiori P.L."/>
            <person name="Ren Q."/>
            <person name="Paulsen I."/>
            <person name="Zhang H."/>
            <person name="Bastida-Corcuera F.D."/>
            <person name="Simoes-Barbosa A."/>
            <person name="Brown M.T."/>
            <person name="Hayes R.D."/>
            <person name="Mukherjee M."/>
            <person name="Okumura C.Y."/>
            <person name="Schneider R."/>
            <person name="Smith A.J."/>
            <person name="Vanacova S."/>
            <person name="Villalvazo M."/>
            <person name="Haas B.J."/>
            <person name="Pertea M."/>
            <person name="Feldblyum T.V."/>
            <person name="Utterback T.R."/>
            <person name="Shu C.L."/>
            <person name="Osoegawa K."/>
            <person name="de Jong P.J."/>
            <person name="Hrdy I."/>
            <person name="Horvathova L."/>
            <person name="Zubacova Z."/>
            <person name="Dolezal P."/>
            <person name="Malik S.B."/>
            <person name="Logsdon J.M. Jr."/>
            <person name="Henze K."/>
            <person name="Gupta A."/>
            <person name="Wang C.C."/>
            <person name="Dunne R.L."/>
            <person name="Upcroft J.A."/>
            <person name="Upcroft P."/>
            <person name="White O."/>
            <person name="Salzberg S.L."/>
            <person name="Tang P."/>
            <person name="Chiu C.-H."/>
            <person name="Lee Y.-S."/>
            <person name="Embley T.M."/>
            <person name="Coombs G.H."/>
            <person name="Mottram J.C."/>
            <person name="Tachezy J."/>
            <person name="Fraser-Liggett C.M."/>
            <person name="Johnson P.J."/>
        </authorList>
    </citation>
    <scope>NUCLEOTIDE SEQUENCE [LARGE SCALE GENOMIC DNA]</scope>
    <source>
        <strain evidence="1">G3</strain>
    </source>
</reference>
<sequence>MILVFTSIIALRNYVYVPGYTIPYSVDQQMRSFCRGFWCDYHKDPNPNQEKLKEIINSFRNSSTNHAIHNKIANLSNLGYHPAKCASGFFYLIGLSDYPQDFNRSYELLLDGYANNSWSCAEILAFHPMTENRTEYIRKAADTGSVLAKLALIRAEVKKPNPNYESIFFEAYTLAHLGVTSWIRKHRPGPEFGHLIQQIHREPKSQVSAWKALAHMGQSGHQSAAVWVAEGVMSNRTNVMTKEQAAKMLVPFVEVGPWSLDHLDITSSVNKYNKSTILEFFSNAGDLLAQSLYSYPTIYPQLFA</sequence>
<dbReference type="VEuPathDB" id="TrichDB:TVAG_202960"/>
<dbReference type="Proteomes" id="UP000001542">
    <property type="component" value="Unassembled WGS sequence"/>
</dbReference>
<dbReference type="InParanoid" id="A2ENG8"/>
<protein>
    <submittedName>
        <fullName evidence="1">Uncharacterized protein</fullName>
    </submittedName>
</protein>
<evidence type="ECO:0000313" key="1">
    <source>
        <dbReference type="EMBL" id="EAY05838.1"/>
    </source>
</evidence>
<reference evidence="1" key="1">
    <citation type="submission" date="2006-10" db="EMBL/GenBank/DDBJ databases">
        <authorList>
            <person name="Amadeo P."/>
            <person name="Zhao Q."/>
            <person name="Wortman J."/>
            <person name="Fraser-Liggett C."/>
            <person name="Carlton J."/>
        </authorList>
    </citation>
    <scope>NUCLEOTIDE SEQUENCE</scope>
    <source>
        <strain evidence="1">G3</strain>
    </source>
</reference>
<dbReference type="AlphaFoldDB" id="A2ENG8"/>
<dbReference type="RefSeq" id="XP_001318061.1">
    <property type="nucleotide sequence ID" value="XM_001318026.1"/>
</dbReference>
<keyword evidence="2" id="KW-1185">Reference proteome</keyword>